<accession>A0ABQ6JWI7</accession>
<reference evidence="2" key="1">
    <citation type="journal article" date="2019" name="Int. J. Syst. Evol. Microbiol.">
        <title>The Global Catalogue of Microorganisms (GCM) 10K type strain sequencing project: providing services to taxonomists for standard genome sequencing and annotation.</title>
        <authorList>
            <consortium name="The Broad Institute Genomics Platform"/>
            <consortium name="The Broad Institute Genome Sequencing Center for Infectious Disease"/>
            <person name="Wu L."/>
            <person name="Ma J."/>
        </authorList>
    </citation>
    <scope>NUCLEOTIDE SEQUENCE [LARGE SCALE GENOMIC DNA]</scope>
    <source>
        <strain evidence="2">NBRC 108755</strain>
    </source>
</reference>
<comment type="caution">
    <text evidence="1">The sequence shown here is derived from an EMBL/GenBank/DDBJ whole genome shotgun (WGS) entry which is preliminary data.</text>
</comment>
<gene>
    <name evidence="1" type="ORF">GCM10025869_31960</name>
</gene>
<evidence type="ECO:0000313" key="1">
    <source>
        <dbReference type="EMBL" id="GMA92667.1"/>
    </source>
</evidence>
<dbReference type="Proteomes" id="UP001157069">
    <property type="component" value="Unassembled WGS sequence"/>
</dbReference>
<proteinExistence type="predicted"/>
<sequence>MLALGVGLTVLRAGEPERELGAEDRRDARALGRLGEAHEPREGVVVHEREGREPEAFGLLEQLLGEEAPSRKLKLEWACSSA</sequence>
<dbReference type="EMBL" id="BSVA01000001">
    <property type="protein sequence ID" value="GMA92667.1"/>
    <property type="molecule type" value="Genomic_DNA"/>
</dbReference>
<protein>
    <submittedName>
        <fullName evidence="1">Uncharacterized protein</fullName>
    </submittedName>
</protein>
<keyword evidence="2" id="KW-1185">Reference proteome</keyword>
<name>A0ABQ6JWI7_9MICO</name>
<organism evidence="1 2">
    <name type="scientific">Homoserinibacter gongjuensis</name>
    <dbReference type="NCBI Taxonomy" id="1162968"/>
    <lineage>
        <taxon>Bacteria</taxon>
        <taxon>Bacillati</taxon>
        <taxon>Actinomycetota</taxon>
        <taxon>Actinomycetes</taxon>
        <taxon>Micrococcales</taxon>
        <taxon>Microbacteriaceae</taxon>
        <taxon>Homoserinibacter</taxon>
    </lineage>
</organism>
<evidence type="ECO:0000313" key="2">
    <source>
        <dbReference type="Proteomes" id="UP001157069"/>
    </source>
</evidence>